<proteinExistence type="predicted"/>
<gene>
    <name evidence="1" type="ORF">FA95DRAFT_1676572</name>
</gene>
<dbReference type="EMBL" id="MU275859">
    <property type="protein sequence ID" value="KAI0050727.1"/>
    <property type="molecule type" value="Genomic_DNA"/>
</dbReference>
<dbReference type="Proteomes" id="UP000814033">
    <property type="component" value="Unassembled WGS sequence"/>
</dbReference>
<name>A0ACB8S3P8_9AGAM</name>
<accession>A0ACB8S3P8</accession>
<reference evidence="1" key="1">
    <citation type="submission" date="2021-02" db="EMBL/GenBank/DDBJ databases">
        <authorList>
            <consortium name="DOE Joint Genome Institute"/>
            <person name="Ahrendt S."/>
            <person name="Looney B.P."/>
            <person name="Miyauchi S."/>
            <person name="Morin E."/>
            <person name="Drula E."/>
            <person name="Courty P.E."/>
            <person name="Chicoki N."/>
            <person name="Fauchery L."/>
            <person name="Kohler A."/>
            <person name="Kuo A."/>
            <person name="Labutti K."/>
            <person name="Pangilinan J."/>
            <person name="Lipzen A."/>
            <person name="Riley R."/>
            <person name="Andreopoulos W."/>
            <person name="He G."/>
            <person name="Johnson J."/>
            <person name="Barry K.W."/>
            <person name="Grigoriev I.V."/>
            <person name="Nagy L."/>
            <person name="Hibbett D."/>
            <person name="Henrissat B."/>
            <person name="Matheny P.B."/>
            <person name="Labbe J."/>
            <person name="Martin F."/>
        </authorList>
    </citation>
    <scope>NUCLEOTIDE SEQUENCE</scope>
    <source>
        <strain evidence="1">FP105234-sp</strain>
    </source>
</reference>
<reference evidence="1" key="2">
    <citation type="journal article" date="2022" name="New Phytol.">
        <title>Evolutionary transition to the ectomycorrhizal habit in the genomes of a hyperdiverse lineage of mushroom-forming fungi.</title>
        <authorList>
            <person name="Looney B."/>
            <person name="Miyauchi S."/>
            <person name="Morin E."/>
            <person name="Drula E."/>
            <person name="Courty P.E."/>
            <person name="Kohler A."/>
            <person name="Kuo A."/>
            <person name="LaButti K."/>
            <person name="Pangilinan J."/>
            <person name="Lipzen A."/>
            <person name="Riley R."/>
            <person name="Andreopoulos W."/>
            <person name="He G."/>
            <person name="Johnson J."/>
            <person name="Nolan M."/>
            <person name="Tritt A."/>
            <person name="Barry K.W."/>
            <person name="Grigoriev I.V."/>
            <person name="Nagy L.G."/>
            <person name="Hibbett D."/>
            <person name="Henrissat B."/>
            <person name="Matheny P.B."/>
            <person name="Labbe J."/>
            <person name="Martin F.M."/>
        </authorList>
    </citation>
    <scope>NUCLEOTIDE SEQUENCE</scope>
    <source>
        <strain evidence="1">FP105234-sp</strain>
    </source>
</reference>
<protein>
    <submittedName>
        <fullName evidence="1">Uncharacterized protein</fullName>
    </submittedName>
</protein>
<keyword evidence="2" id="KW-1185">Reference proteome</keyword>
<comment type="caution">
    <text evidence="1">The sequence shown here is derived from an EMBL/GenBank/DDBJ whole genome shotgun (WGS) entry which is preliminary data.</text>
</comment>
<sequence>MSPRRSQQLLWPGSAYRRTSLASPSLTLIPLVQEDPYDQNPFPPIDPPHRYRVSRKAIILSAVAGVLLVLITVFIALFTSFVQGKEADAAASSSAAASASASS</sequence>
<organism evidence="1 2">
    <name type="scientific">Auriscalpium vulgare</name>
    <dbReference type="NCBI Taxonomy" id="40419"/>
    <lineage>
        <taxon>Eukaryota</taxon>
        <taxon>Fungi</taxon>
        <taxon>Dikarya</taxon>
        <taxon>Basidiomycota</taxon>
        <taxon>Agaricomycotina</taxon>
        <taxon>Agaricomycetes</taxon>
        <taxon>Russulales</taxon>
        <taxon>Auriscalpiaceae</taxon>
        <taxon>Auriscalpium</taxon>
    </lineage>
</organism>
<evidence type="ECO:0000313" key="1">
    <source>
        <dbReference type="EMBL" id="KAI0050727.1"/>
    </source>
</evidence>
<evidence type="ECO:0000313" key="2">
    <source>
        <dbReference type="Proteomes" id="UP000814033"/>
    </source>
</evidence>